<accession>A0ABP0N523</accession>
<feature type="repeat" description="PPR" evidence="2">
    <location>
        <begin position="72"/>
        <end position="106"/>
    </location>
</feature>
<dbReference type="Gene3D" id="3.40.50.150">
    <property type="entry name" value="Vaccinia Virus protein VP39"/>
    <property type="match status" value="2"/>
</dbReference>
<feature type="repeat" description="PPR" evidence="2">
    <location>
        <begin position="142"/>
        <end position="176"/>
    </location>
</feature>
<sequence length="721" mass="79910">MPSPAIAAANALCKNQEVTHETISRDLQPFLEDFRSYPQLGTALLSNLAGRKKLRHIPIVLEALVTNHCEVNAFHYGVSISAFKKAEKWPNALWLLRQMERQDISPNTVTYSACISAMEKGSQWVQGLDLLSEMEQKKVKKNVITVSYAISACAKAGKWQGAIDLLAEMCKEKSHPDNVVMNACISGCCTEWPVAMHLLREMHGFQLKPDIISYSATIAALEEGRQWALTLAIFQEMRSHQIPLDSFSYNALIGSFSRASEWQHALHVFGQKAASEFEMDVHACSAAVSACERAGQWQHVLKLWPSLQDVQAKANQKEKNLYTLSAEGPEDLTRHLKRALELQWAVGYPFLPAREDQLTHGFYKYIAGMQAMCARELLKLIPNAQHVMDMFCGSGTVLVEALRAGKDVVGCDVSPLALLVATHHTDARHIDLAEFLQVAEDLAATMEMRHEGWHFLLSQISELPKNSLRDALHFVLLVALSRAGDATYLHSSSKGIEQVPEEGLSPQMFRGIAKLYASRVVALKSYSKSSNCQIYRCDNRILRLPELVDAIVTGPPYPGVYDYHSPARSCADLLGGDVLYQFCAPASDIHGSRAPVNAEISDSSSSYAPEREIGQNSLWINDLQFAAKWQAQQEEWLASAFENLKEGGTATLMIGDGDLKVAGDGGFDNLQPTVKAAEKAGFHTLATATIRGRSKHPRQPKGMKRTEHMVHLQKPTPLQQR</sequence>
<dbReference type="EMBL" id="CAXAMN010021374">
    <property type="protein sequence ID" value="CAK9058887.1"/>
    <property type="molecule type" value="Genomic_DNA"/>
</dbReference>
<dbReference type="CDD" id="cd02440">
    <property type="entry name" value="AdoMet_MTases"/>
    <property type="match status" value="1"/>
</dbReference>
<dbReference type="PANTHER" id="PTHR47933:SF57">
    <property type="entry name" value="PENTACOTRIPEPTIDE-REPEAT REGION OF PRORP DOMAIN-CONTAINING PROTEIN"/>
    <property type="match status" value="1"/>
</dbReference>
<organism evidence="5 6">
    <name type="scientific">Durusdinium trenchii</name>
    <dbReference type="NCBI Taxonomy" id="1381693"/>
    <lineage>
        <taxon>Eukaryota</taxon>
        <taxon>Sar</taxon>
        <taxon>Alveolata</taxon>
        <taxon>Dinophyceae</taxon>
        <taxon>Suessiales</taxon>
        <taxon>Symbiodiniaceae</taxon>
        <taxon>Durusdinium</taxon>
    </lineage>
</organism>
<dbReference type="Pfam" id="PF23276">
    <property type="entry name" value="TPR_24"/>
    <property type="match status" value="1"/>
</dbReference>
<dbReference type="Proteomes" id="UP001642484">
    <property type="component" value="Unassembled WGS sequence"/>
</dbReference>
<dbReference type="Gene3D" id="1.25.40.10">
    <property type="entry name" value="Tetratricopeptide repeat domain"/>
    <property type="match status" value="2"/>
</dbReference>
<dbReference type="Pfam" id="PF13812">
    <property type="entry name" value="PPR_3"/>
    <property type="match status" value="1"/>
</dbReference>
<evidence type="ECO:0000256" key="1">
    <source>
        <dbReference type="ARBA" id="ARBA00022737"/>
    </source>
</evidence>
<dbReference type="InterPro" id="IPR051240">
    <property type="entry name" value="Mito_RNA-Proc/Resp"/>
</dbReference>
<proteinExistence type="predicted"/>
<evidence type="ECO:0000313" key="5">
    <source>
        <dbReference type="EMBL" id="CAK9058887.1"/>
    </source>
</evidence>
<dbReference type="InterPro" id="IPR011990">
    <property type="entry name" value="TPR-like_helical_dom_sf"/>
</dbReference>
<feature type="domain" description="Pentatricopeptide repeat-containing protein-mitochondrial" evidence="4">
    <location>
        <begin position="60"/>
        <end position="167"/>
    </location>
</feature>
<dbReference type="PANTHER" id="PTHR47933">
    <property type="entry name" value="PENTATRICOPEPTIDE REPEAT-CONTAINING PROTEIN 1, MITOCHONDRIAL"/>
    <property type="match status" value="1"/>
</dbReference>
<comment type="caution">
    <text evidence="5">The sequence shown here is derived from an EMBL/GenBank/DDBJ whole genome shotgun (WGS) entry which is preliminary data.</text>
</comment>
<gene>
    <name evidence="5" type="ORF">CCMP2556_LOCUS29027</name>
</gene>
<protein>
    <recommendedName>
        <fullName evidence="4">Pentatricopeptide repeat-containing protein-mitochondrial domain-containing protein</fullName>
    </recommendedName>
</protein>
<reference evidence="5 6" key="1">
    <citation type="submission" date="2024-02" db="EMBL/GenBank/DDBJ databases">
        <authorList>
            <person name="Chen Y."/>
            <person name="Shah S."/>
            <person name="Dougan E. K."/>
            <person name="Thang M."/>
            <person name="Chan C."/>
        </authorList>
    </citation>
    <scope>NUCLEOTIDE SEQUENCE [LARGE SCALE GENOMIC DNA]</scope>
</reference>
<dbReference type="SUPFAM" id="SSF53335">
    <property type="entry name" value="S-adenosyl-L-methionine-dependent methyltransferases"/>
    <property type="match status" value="1"/>
</dbReference>
<evidence type="ECO:0000256" key="2">
    <source>
        <dbReference type="PROSITE-ProRule" id="PRU00708"/>
    </source>
</evidence>
<name>A0ABP0N523_9DINO</name>
<feature type="region of interest" description="Disordered" evidence="3">
    <location>
        <begin position="692"/>
        <end position="721"/>
    </location>
</feature>
<dbReference type="PROSITE" id="PS51375">
    <property type="entry name" value="PPR"/>
    <property type="match status" value="3"/>
</dbReference>
<dbReference type="NCBIfam" id="TIGR00756">
    <property type="entry name" value="PPR"/>
    <property type="match status" value="1"/>
</dbReference>
<keyword evidence="6" id="KW-1185">Reference proteome</keyword>
<evidence type="ECO:0000259" key="4">
    <source>
        <dbReference type="Pfam" id="PF23276"/>
    </source>
</evidence>
<dbReference type="InterPro" id="IPR002885">
    <property type="entry name" value="PPR_rpt"/>
</dbReference>
<feature type="repeat" description="PPR" evidence="2">
    <location>
        <begin position="245"/>
        <end position="279"/>
    </location>
</feature>
<keyword evidence="1" id="KW-0677">Repeat</keyword>
<dbReference type="InterPro" id="IPR057027">
    <property type="entry name" value="TPR_mt"/>
</dbReference>
<evidence type="ECO:0000313" key="6">
    <source>
        <dbReference type="Proteomes" id="UP001642484"/>
    </source>
</evidence>
<evidence type="ECO:0000256" key="3">
    <source>
        <dbReference type="SAM" id="MobiDB-lite"/>
    </source>
</evidence>
<feature type="compositionally biased region" description="Basic residues" evidence="3">
    <location>
        <begin position="692"/>
        <end position="703"/>
    </location>
</feature>
<dbReference type="InterPro" id="IPR029063">
    <property type="entry name" value="SAM-dependent_MTases_sf"/>
</dbReference>